<feature type="transmembrane region" description="Helical" evidence="1">
    <location>
        <begin position="6"/>
        <end position="30"/>
    </location>
</feature>
<proteinExistence type="predicted"/>
<keyword evidence="1" id="KW-0812">Transmembrane</keyword>
<keyword evidence="1" id="KW-0472">Membrane</keyword>
<evidence type="ECO:0000256" key="1">
    <source>
        <dbReference type="SAM" id="Phobius"/>
    </source>
</evidence>
<feature type="non-terminal residue" evidence="2">
    <location>
        <position position="1"/>
    </location>
</feature>
<feature type="transmembrane region" description="Helical" evidence="1">
    <location>
        <begin position="91"/>
        <end position="111"/>
    </location>
</feature>
<dbReference type="EMBL" id="UINC01000544">
    <property type="protein sequence ID" value="SUZ57145.1"/>
    <property type="molecule type" value="Genomic_DNA"/>
</dbReference>
<feature type="transmembrane region" description="Helical" evidence="1">
    <location>
        <begin position="50"/>
        <end position="71"/>
    </location>
</feature>
<feature type="transmembrane region" description="Helical" evidence="1">
    <location>
        <begin position="118"/>
        <end position="140"/>
    </location>
</feature>
<name>A0A381NRB6_9ZZZZ</name>
<gene>
    <name evidence="2" type="ORF">METZ01_LOCUS9999</name>
</gene>
<reference evidence="2" key="1">
    <citation type="submission" date="2018-05" db="EMBL/GenBank/DDBJ databases">
        <authorList>
            <person name="Lanie J.A."/>
            <person name="Ng W.-L."/>
            <person name="Kazmierczak K.M."/>
            <person name="Andrzejewski T.M."/>
            <person name="Davidsen T.M."/>
            <person name="Wayne K.J."/>
            <person name="Tettelin H."/>
            <person name="Glass J.I."/>
            <person name="Rusch D."/>
            <person name="Podicherti R."/>
            <person name="Tsui H.-C.T."/>
            <person name="Winkler M.E."/>
        </authorList>
    </citation>
    <scope>NUCLEOTIDE SEQUENCE</scope>
</reference>
<keyword evidence="1" id="KW-1133">Transmembrane helix</keyword>
<dbReference type="AlphaFoldDB" id="A0A381NRB6"/>
<evidence type="ECO:0000313" key="2">
    <source>
        <dbReference type="EMBL" id="SUZ57145.1"/>
    </source>
</evidence>
<organism evidence="2">
    <name type="scientific">marine metagenome</name>
    <dbReference type="NCBI Taxonomy" id="408172"/>
    <lineage>
        <taxon>unclassified sequences</taxon>
        <taxon>metagenomes</taxon>
        <taxon>ecological metagenomes</taxon>
    </lineage>
</organism>
<accession>A0A381NRB6</accession>
<protein>
    <submittedName>
        <fullName evidence="2">Uncharacterized protein</fullName>
    </submittedName>
</protein>
<sequence>VEEPLRTVIAGMIGGALMGMVFVTHISLLLVHHPPSVLKERAVVSNVSRLITVTAFVTFIGWDFLAILMSFAAQVNIETTSLRLSLVPSPVYLLIVTFLALFILIPALVILRDRKVHVVAELLVFIGVFGFLIPNLVVAVHRL</sequence>